<dbReference type="Gene3D" id="2.30.29.30">
    <property type="entry name" value="Pleckstrin-homology domain (PH domain)/Phosphotyrosine-binding domain (PTB)"/>
    <property type="match status" value="1"/>
</dbReference>
<dbReference type="GO" id="GO:0051881">
    <property type="term" value="P:regulation of mitochondrial membrane potential"/>
    <property type="evidence" value="ECO:0007669"/>
    <property type="project" value="InterPro"/>
</dbReference>
<dbReference type="CDD" id="cd00934">
    <property type="entry name" value="PTB"/>
    <property type="match status" value="1"/>
</dbReference>
<evidence type="ECO:0000313" key="2">
    <source>
        <dbReference type="Proteomes" id="UP001152795"/>
    </source>
</evidence>
<dbReference type="EMBL" id="CACRXK020001725">
    <property type="protein sequence ID" value="CAB3990782.1"/>
    <property type="molecule type" value="Genomic_DNA"/>
</dbReference>
<dbReference type="SUPFAM" id="SSF50729">
    <property type="entry name" value="PH domain-like"/>
    <property type="match status" value="1"/>
</dbReference>
<dbReference type="PANTHER" id="PTHR16265:SF1">
    <property type="entry name" value="PTB-CONTAINING, CUBILIN AND LRP1-INTERACTING PROTEIN"/>
    <property type="match status" value="1"/>
</dbReference>
<dbReference type="PANTHER" id="PTHR16265">
    <property type="entry name" value="PTB-CONTAINING, CUBILIN AND LRP1-INTERACTING PROTEIN"/>
    <property type="match status" value="1"/>
</dbReference>
<dbReference type="OrthoDB" id="5962185at2759"/>
<accession>A0A6S7GLW6</accession>
<reference evidence="1" key="1">
    <citation type="submission" date="2020-04" db="EMBL/GenBank/DDBJ databases">
        <authorList>
            <person name="Alioto T."/>
            <person name="Alioto T."/>
            <person name="Gomez Garrido J."/>
        </authorList>
    </citation>
    <scope>NUCLEOTIDE SEQUENCE</scope>
    <source>
        <strain evidence="1">A484AB</strain>
    </source>
</reference>
<dbReference type="InterPro" id="IPR039112">
    <property type="entry name" value="PID1"/>
</dbReference>
<gene>
    <name evidence="1" type="ORF">PACLA_8A047206</name>
</gene>
<dbReference type="GO" id="GO:0046627">
    <property type="term" value="P:negative regulation of insulin receptor signaling pathway"/>
    <property type="evidence" value="ECO:0007669"/>
    <property type="project" value="InterPro"/>
</dbReference>
<sequence length="181" mass="20516">MQALSLSCTRPLKSKTRTNDDDGVTMFSVKYLGQGKLEKPGLEDMCTFVHSICGRVRKSKQKDILKGDFILSNENCSLKPNAQDSIDSTLVFRTRRILFSGVYELNPKIFFFTYQFGKTADVLQCHVLKCRNKKEAKRLAKQAGILFKDIAFSLNRRLKDTPNYKPQLSSLGSRTSTMSTN</sequence>
<dbReference type="AlphaFoldDB" id="A0A6S7GLW6"/>
<evidence type="ECO:0000313" key="1">
    <source>
        <dbReference type="EMBL" id="CAB3990782.1"/>
    </source>
</evidence>
<protein>
    <submittedName>
        <fullName evidence="1">Uncharacterized protein</fullName>
    </submittedName>
</protein>
<keyword evidence="2" id="KW-1185">Reference proteome</keyword>
<dbReference type="InterPro" id="IPR011993">
    <property type="entry name" value="PH-like_dom_sf"/>
</dbReference>
<dbReference type="Proteomes" id="UP001152795">
    <property type="component" value="Unassembled WGS sequence"/>
</dbReference>
<proteinExistence type="predicted"/>
<comment type="caution">
    <text evidence="1">The sequence shown here is derived from an EMBL/GenBank/DDBJ whole genome shotgun (WGS) entry which is preliminary data.</text>
</comment>
<dbReference type="GO" id="GO:0042127">
    <property type="term" value="P:regulation of cell population proliferation"/>
    <property type="evidence" value="ECO:0007669"/>
    <property type="project" value="InterPro"/>
</dbReference>
<name>A0A6S7GLW6_PARCT</name>
<organism evidence="1 2">
    <name type="scientific">Paramuricea clavata</name>
    <name type="common">Red gorgonian</name>
    <name type="synonym">Violescent sea-whip</name>
    <dbReference type="NCBI Taxonomy" id="317549"/>
    <lineage>
        <taxon>Eukaryota</taxon>
        <taxon>Metazoa</taxon>
        <taxon>Cnidaria</taxon>
        <taxon>Anthozoa</taxon>
        <taxon>Octocorallia</taxon>
        <taxon>Malacalcyonacea</taxon>
        <taxon>Plexauridae</taxon>
        <taxon>Paramuricea</taxon>
    </lineage>
</organism>